<comment type="caution">
    <text evidence="2">The sequence shown here is derived from an EMBL/GenBank/DDBJ whole genome shotgun (WGS) entry which is preliminary data.</text>
</comment>
<proteinExistence type="predicted"/>
<accession>A0ABQ0AZZ0</accession>
<sequence>MAIIESGFQVGTPEDYIMLIVNLILGIFALGMLCRCILLALSAMTEGRDFLEAIRILKKRLFVIALVASTMSIINLVEGAFR</sequence>
<evidence type="ECO:0000313" key="2">
    <source>
        <dbReference type="EMBL" id="GAA6269605.1"/>
    </source>
</evidence>
<gene>
    <name evidence="2" type="ORF">F130042H8_26650</name>
</gene>
<protein>
    <submittedName>
        <fullName evidence="2">Uncharacterized protein</fullName>
    </submittedName>
</protein>
<dbReference type="Proteomes" id="UP001600894">
    <property type="component" value="Unassembled WGS sequence"/>
</dbReference>
<evidence type="ECO:0000256" key="1">
    <source>
        <dbReference type="SAM" id="Phobius"/>
    </source>
</evidence>
<feature type="transmembrane region" description="Helical" evidence="1">
    <location>
        <begin position="61"/>
        <end position="81"/>
    </location>
</feature>
<keyword evidence="3" id="KW-1185">Reference proteome</keyword>
<dbReference type="RefSeq" id="WP_176255937.1">
    <property type="nucleotide sequence ID" value="NZ_BAABXL010000001.1"/>
</dbReference>
<reference evidence="2 3" key="1">
    <citation type="submission" date="2024-04" db="EMBL/GenBank/DDBJ databases">
        <title>Defined microbial consortia suppress multidrug-resistant proinflammatory Enterobacteriaceae via ecological control.</title>
        <authorList>
            <person name="Furuichi M."/>
            <person name="Kawaguchi T."/>
            <person name="Pust M."/>
            <person name="Yasuma K."/>
            <person name="Plichta D."/>
            <person name="Hasegawa N."/>
            <person name="Ohya T."/>
            <person name="Bhattarai S."/>
            <person name="Sasajima S."/>
            <person name="Aoto Y."/>
            <person name="Tuganbaev T."/>
            <person name="Yaginuma M."/>
            <person name="Ueda M."/>
            <person name="Okahashi N."/>
            <person name="Amafuji K."/>
            <person name="Kiridooshi Y."/>
            <person name="Sugita K."/>
            <person name="Strazar M."/>
            <person name="Skelly A."/>
            <person name="Suda W."/>
            <person name="Hattori M."/>
            <person name="Nakamoto N."/>
            <person name="Caballero S."/>
            <person name="Norman J."/>
            <person name="Olle B."/>
            <person name="Tanoue T."/>
            <person name="Arita M."/>
            <person name="Bucci V."/>
            <person name="Atarashi K."/>
            <person name="Xavier R."/>
            <person name="Honda K."/>
        </authorList>
    </citation>
    <scope>NUCLEOTIDE SEQUENCE [LARGE SCALE GENOMIC DNA]</scope>
    <source>
        <strain evidence="3">f13</strain>
    </source>
</reference>
<organism evidence="2 3">
    <name type="scientific">Enterocloster alcoholdehydrogenati</name>
    <dbReference type="NCBI Taxonomy" id="2547410"/>
    <lineage>
        <taxon>Bacteria</taxon>
        <taxon>Bacillati</taxon>
        <taxon>Bacillota</taxon>
        <taxon>Clostridia</taxon>
        <taxon>Lachnospirales</taxon>
        <taxon>Lachnospiraceae</taxon>
        <taxon>Enterocloster</taxon>
    </lineage>
</organism>
<keyword evidence="1" id="KW-0812">Transmembrane</keyword>
<name>A0ABQ0AZZ0_9FIRM</name>
<dbReference type="EMBL" id="BAABXL010000001">
    <property type="protein sequence ID" value="GAA6269605.1"/>
    <property type="molecule type" value="Genomic_DNA"/>
</dbReference>
<keyword evidence="1" id="KW-0472">Membrane</keyword>
<feature type="transmembrane region" description="Helical" evidence="1">
    <location>
        <begin position="16"/>
        <end position="41"/>
    </location>
</feature>
<keyword evidence="1" id="KW-1133">Transmembrane helix</keyword>
<evidence type="ECO:0000313" key="3">
    <source>
        <dbReference type="Proteomes" id="UP001600894"/>
    </source>
</evidence>